<dbReference type="SUPFAM" id="SSF82057">
    <property type="entry name" value="Prokaryotic SH3-related domain"/>
    <property type="match status" value="4"/>
</dbReference>
<feature type="region of interest" description="Disordered" evidence="10">
    <location>
        <begin position="157"/>
        <end position="182"/>
    </location>
</feature>
<evidence type="ECO:0000256" key="6">
    <source>
        <dbReference type="ARBA" id="ARBA00022729"/>
    </source>
</evidence>
<evidence type="ECO:0000259" key="12">
    <source>
        <dbReference type="PROSITE" id="PS51782"/>
    </source>
</evidence>
<evidence type="ECO:0000313" key="14">
    <source>
        <dbReference type="Proteomes" id="UP000238205"/>
    </source>
</evidence>
<dbReference type="EMBL" id="PVTO01000009">
    <property type="protein sequence ID" value="PRY82701.1"/>
    <property type="molecule type" value="Genomic_DNA"/>
</dbReference>
<dbReference type="RefSeq" id="WP_170068828.1">
    <property type="nucleotide sequence ID" value="NZ_PVTO01000009.1"/>
</dbReference>
<keyword evidence="8" id="KW-0961">Cell wall biogenesis/degradation</keyword>
<dbReference type="Pfam" id="PF01476">
    <property type="entry name" value="LysM"/>
    <property type="match status" value="1"/>
</dbReference>
<feature type="compositionally biased region" description="Acidic residues" evidence="10">
    <location>
        <begin position="194"/>
        <end position="228"/>
    </location>
</feature>
<feature type="region of interest" description="Disordered" evidence="10">
    <location>
        <begin position="194"/>
        <end position="270"/>
    </location>
</feature>
<evidence type="ECO:0000256" key="2">
    <source>
        <dbReference type="ARBA" id="ARBA00010266"/>
    </source>
</evidence>
<comment type="subcellular location">
    <subcellularLocation>
        <location evidence="1">Secreted</location>
    </subcellularLocation>
</comment>
<dbReference type="SMART" id="SM00257">
    <property type="entry name" value="LysM"/>
    <property type="match status" value="1"/>
</dbReference>
<evidence type="ECO:0000256" key="8">
    <source>
        <dbReference type="ARBA" id="ARBA00023316"/>
    </source>
</evidence>
<dbReference type="GO" id="GO:0004040">
    <property type="term" value="F:amidase activity"/>
    <property type="evidence" value="ECO:0007669"/>
    <property type="project" value="InterPro"/>
</dbReference>
<name>A0A2T0W7L2_9LACT</name>
<dbReference type="SUPFAM" id="SSF54106">
    <property type="entry name" value="LysM domain"/>
    <property type="match status" value="1"/>
</dbReference>
<sequence length="852" mass="94545">MIKKKWFSVVSTGILAFSSGAPSVLAGAPFVLDLIQDENKMEFNLDSSVSLAEVVEVTDENVQAFLADIYISKDADGNLVLVGGSNTYALNISINEESVSIDENEEFNVVLTLNQEIQGEKLSIEILSAGEVVEEISIPVEELVLLADLSDTYNEDVSSLEKEEIPEEVLEETTDSEESVEEADLIEEIEEVEELETVLEESEETVSEEVEYEEETITEDVVEESAETDTEKESVKENEEEEAEVESEEGSESEEEPVAFERSSEVESLLHGEEEVAPTFQTFNFMTFSSTTRTHSDGLYTVRAGDTFGAIATSFNLSQAQLREWNGHVSNINSLSVGTQLAVTRRGVERSLSAADQSRLYKGGATPVFTTNQGFIDEIAPRAIAIANQDGEEGLYASLMIAQAAHESAYGRSSLASPPYHNLSGIKGTHNGNSTLMWTWEVYNGVRVDVLAGFRHYPSYDASLQDYANLLRRGLSWDRRYYAGTWRSTTTSVFDVLDRGGLRGYATDPNYFAAIRRIINQFNLTQYDNIQVEDLTPKLVENISNSRTVNYSGILRTGYSIDTMPWGMNGFQRLGRTEVHADQLVNVVREAQNGAYLLIELNGELLGWVDHRAVNTNARRISNGIDISYDVIVQNGGYSLDSQPWGTNGFVRLSNTTQYRGQEARVVQETKNGNYVLLQQNGQLIGWADHRSVRRAIEVQNVSNSFPVDYTATIARSGYSMDSLPWGTAGFQRVDRTNNRVGTRVQVTHETGSYALVTVNGTRLGWVDKAALDGVPVRQNYSAASTVNYTATLRSGYTLDTLPWGVAGHRRISRTQFYSGQTVRVTSQTGSYALIQINGRNFGWVDRRAIIR</sequence>
<keyword evidence="14" id="KW-1185">Reference proteome</keyword>
<feature type="compositionally biased region" description="Acidic residues" evidence="10">
    <location>
        <begin position="238"/>
        <end position="258"/>
    </location>
</feature>
<dbReference type="GO" id="GO:0031640">
    <property type="term" value="P:killing of cells of another organism"/>
    <property type="evidence" value="ECO:0007669"/>
    <property type="project" value="UniProtKB-KW"/>
</dbReference>
<dbReference type="Proteomes" id="UP000238205">
    <property type="component" value="Unassembled WGS sequence"/>
</dbReference>
<dbReference type="PANTHER" id="PTHR33308">
    <property type="entry name" value="PEPTIDOGLYCAN HYDROLASE FLGJ"/>
    <property type="match status" value="1"/>
</dbReference>
<protein>
    <recommendedName>
        <fullName evidence="9">Peptidoglycan hydrolase</fullName>
    </recommendedName>
</protein>
<dbReference type="InterPro" id="IPR036779">
    <property type="entry name" value="LysM_dom_sf"/>
</dbReference>
<dbReference type="PANTHER" id="PTHR33308:SF9">
    <property type="entry name" value="PEPTIDOGLYCAN HYDROLASE FLGJ"/>
    <property type="match status" value="1"/>
</dbReference>
<dbReference type="Gene3D" id="4.10.80.30">
    <property type="entry name" value="DNA polymerase, domain 6"/>
    <property type="match status" value="1"/>
</dbReference>
<dbReference type="Pfam" id="PF01832">
    <property type="entry name" value="Glucosaminidase"/>
    <property type="match status" value="1"/>
</dbReference>
<dbReference type="CDD" id="cd00118">
    <property type="entry name" value="LysM"/>
    <property type="match status" value="1"/>
</dbReference>
<dbReference type="GO" id="GO:0042742">
    <property type="term" value="P:defense response to bacterium"/>
    <property type="evidence" value="ECO:0007669"/>
    <property type="project" value="UniProtKB-KW"/>
</dbReference>
<dbReference type="Gene3D" id="3.10.350.10">
    <property type="entry name" value="LysM domain"/>
    <property type="match status" value="1"/>
</dbReference>
<dbReference type="AlphaFoldDB" id="A0A2T0W7L2"/>
<evidence type="ECO:0000256" key="1">
    <source>
        <dbReference type="ARBA" id="ARBA00004613"/>
    </source>
</evidence>
<feature type="signal peptide" evidence="11">
    <location>
        <begin position="1"/>
        <end position="26"/>
    </location>
</feature>
<comment type="similarity">
    <text evidence="2">Belongs to the glycosyl hydrolase 73 family.</text>
</comment>
<keyword evidence="6 11" id="KW-0732">Signal</keyword>
<evidence type="ECO:0000313" key="13">
    <source>
        <dbReference type="EMBL" id="PRY82701.1"/>
    </source>
</evidence>
<feature type="domain" description="LysM" evidence="12">
    <location>
        <begin position="298"/>
        <end position="343"/>
    </location>
</feature>
<dbReference type="SMART" id="SM00047">
    <property type="entry name" value="LYZ2"/>
    <property type="match status" value="1"/>
</dbReference>
<evidence type="ECO:0000256" key="9">
    <source>
        <dbReference type="ARBA" id="ARBA00032108"/>
    </source>
</evidence>
<dbReference type="InterPro" id="IPR051056">
    <property type="entry name" value="Glycosyl_Hydrolase_73"/>
</dbReference>
<gene>
    <name evidence="13" type="ORF">CLV38_10930</name>
</gene>
<proteinExistence type="inferred from homology"/>
<dbReference type="InterPro" id="IPR025987">
    <property type="entry name" value="GW_dom"/>
</dbReference>
<feature type="compositionally biased region" description="Acidic residues" evidence="10">
    <location>
        <begin position="164"/>
        <end position="182"/>
    </location>
</feature>
<comment type="caution">
    <text evidence="13">The sequence shown here is derived from an EMBL/GenBank/DDBJ whole genome shotgun (WGS) entry which is preliminary data.</text>
</comment>
<evidence type="ECO:0000256" key="11">
    <source>
        <dbReference type="SAM" id="SignalP"/>
    </source>
</evidence>
<organism evidence="13 14">
    <name type="scientific">Alkalibacterium olivapovliticus</name>
    <dbReference type="NCBI Taxonomy" id="99907"/>
    <lineage>
        <taxon>Bacteria</taxon>
        <taxon>Bacillati</taxon>
        <taxon>Bacillota</taxon>
        <taxon>Bacilli</taxon>
        <taxon>Lactobacillales</taxon>
        <taxon>Carnobacteriaceae</taxon>
        <taxon>Alkalibacterium</taxon>
    </lineage>
</organism>
<dbReference type="GO" id="GO:0071555">
    <property type="term" value="P:cell wall organization"/>
    <property type="evidence" value="ECO:0007669"/>
    <property type="project" value="UniProtKB-KW"/>
</dbReference>
<evidence type="ECO:0000256" key="5">
    <source>
        <dbReference type="ARBA" id="ARBA00022638"/>
    </source>
</evidence>
<keyword evidence="4" id="KW-0929">Antimicrobial</keyword>
<keyword evidence="7 13" id="KW-0378">Hydrolase</keyword>
<evidence type="ECO:0000256" key="3">
    <source>
        <dbReference type="ARBA" id="ARBA00022525"/>
    </source>
</evidence>
<evidence type="ECO:0000256" key="7">
    <source>
        <dbReference type="ARBA" id="ARBA00022801"/>
    </source>
</evidence>
<dbReference type="InterPro" id="IPR002901">
    <property type="entry name" value="MGlyc_endo_b_GlcNAc-like_dom"/>
</dbReference>
<evidence type="ECO:0000256" key="4">
    <source>
        <dbReference type="ARBA" id="ARBA00022529"/>
    </source>
</evidence>
<dbReference type="Gene3D" id="2.30.30.170">
    <property type="match status" value="4"/>
</dbReference>
<dbReference type="InterPro" id="IPR038200">
    <property type="entry name" value="GW_dom_sf"/>
</dbReference>
<accession>A0A2T0W7L2</accession>
<dbReference type="Gene3D" id="1.10.530.10">
    <property type="match status" value="1"/>
</dbReference>
<dbReference type="InterPro" id="IPR018392">
    <property type="entry name" value="LysM"/>
</dbReference>
<feature type="chain" id="PRO_5015660500" description="Peptidoglycan hydrolase" evidence="11">
    <location>
        <begin position="27"/>
        <end position="852"/>
    </location>
</feature>
<dbReference type="Pfam" id="PF13457">
    <property type="entry name" value="GW"/>
    <property type="match status" value="4"/>
</dbReference>
<evidence type="ECO:0000256" key="10">
    <source>
        <dbReference type="SAM" id="MobiDB-lite"/>
    </source>
</evidence>
<dbReference type="PROSITE" id="PS51782">
    <property type="entry name" value="LYSM"/>
    <property type="match status" value="1"/>
</dbReference>
<reference evidence="13 14" key="1">
    <citation type="submission" date="2018-03" db="EMBL/GenBank/DDBJ databases">
        <title>Genomic Encyclopedia of Archaeal and Bacterial Type Strains, Phase II (KMG-II): from individual species to whole genera.</title>
        <authorList>
            <person name="Goeker M."/>
        </authorList>
    </citation>
    <scope>NUCLEOTIDE SEQUENCE [LARGE SCALE GENOMIC DNA]</scope>
    <source>
        <strain evidence="13 14">DSM 13175</strain>
    </source>
</reference>
<dbReference type="GO" id="GO:0005576">
    <property type="term" value="C:extracellular region"/>
    <property type="evidence" value="ECO:0007669"/>
    <property type="project" value="UniProtKB-SubCell"/>
</dbReference>
<keyword evidence="5" id="KW-0081">Bacteriolytic enzyme</keyword>
<keyword evidence="3" id="KW-0964">Secreted</keyword>